<evidence type="ECO:0000259" key="4">
    <source>
        <dbReference type="Pfam" id="PF07859"/>
    </source>
</evidence>
<dbReference type="SUPFAM" id="SSF53474">
    <property type="entry name" value="alpha/beta-Hydrolases"/>
    <property type="match status" value="1"/>
</dbReference>
<dbReference type="InterPro" id="IPR002168">
    <property type="entry name" value="Lipase_GDXG_HIS_AS"/>
</dbReference>
<dbReference type="AlphaFoldDB" id="A0A964UR87"/>
<keyword evidence="2 5" id="KW-0378">Hydrolase</keyword>
<evidence type="ECO:0000313" key="6">
    <source>
        <dbReference type="Proteomes" id="UP000598297"/>
    </source>
</evidence>
<proteinExistence type="inferred from homology"/>
<keyword evidence="6" id="KW-1185">Reference proteome</keyword>
<dbReference type="Pfam" id="PF07859">
    <property type="entry name" value="Abhydrolase_3"/>
    <property type="match status" value="1"/>
</dbReference>
<feature type="non-terminal residue" evidence="5">
    <location>
        <position position="1"/>
    </location>
</feature>
<dbReference type="PANTHER" id="PTHR48081:SF8">
    <property type="entry name" value="ALPHA_BETA HYDROLASE FOLD-3 DOMAIN-CONTAINING PROTEIN-RELATED"/>
    <property type="match status" value="1"/>
</dbReference>
<dbReference type="RefSeq" id="WP_161697664.1">
    <property type="nucleotide sequence ID" value="NZ_JAAAHS010000090.1"/>
</dbReference>
<dbReference type="InterPro" id="IPR029058">
    <property type="entry name" value="AB_hydrolase_fold"/>
</dbReference>
<feature type="active site" evidence="3">
    <location>
        <position position="106"/>
    </location>
</feature>
<organism evidence="5 6">
    <name type="scientific">Streptomyces boluensis</name>
    <dbReference type="NCBI Taxonomy" id="1775135"/>
    <lineage>
        <taxon>Bacteria</taxon>
        <taxon>Bacillati</taxon>
        <taxon>Actinomycetota</taxon>
        <taxon>Actinomycetes</taxon>
        <taxon>Kitasatosporales</taxon>
        <taxon>Streptomycetaceae</taxon>
        <taxon>Streptomyces</taxon>
    </lineage>
</organism>
<protein>
    <submittedName>
        <fullName evidence="5">Alpha/beta hydrolase fold domain-containing protein</fullName>
    </submittedName>
</protein>
<comment type="similarity">
    <text evidence="1">Belongs to the 'GDXG' lipolytic enzyme family.</text>
</comment>
<comment type="caution">
    <text evidence="5">The sequence shown here is derived from an EMBL/GenBank/DDBJ whole genome shotgun (WGS) entry which is preliminary data.</text>
</comment>
<evidence type="ECO:0000256" key="1">
    <source>
        <dbReference type="ARBA" id="ARBA00010515"/>
    </source>
</evidence>
<dbReference type="PROSITE" id="PS01174">
    <property type="entry name" value="LIPASE_GDXG_SER"/>
    <property type="match status" value="1"/>
</dbReference>
<dbReference type="InterPro" id="IPR013094">
    <property type="entry name" value="AB_hydrolase_3"/>
</dbReference>
<dbReference type="InterPro" id="IPR033140">
    <property type="entry name" value="Lipase_GDXG_put_SER_AS"/>
</dbReference>
<reference evidence="5" key="1">
    <citation type="submission" date="2020-01" db="EMBL/GenBank/DDBJ databases">
        <title>Whole-genome analyses of novel actinobacteria.</title>
        <authorList>
            <person name="Sahin N."/>
        </authorList>
    </citation>
    <scope>NUCLEOTIDE SEQUENCE</scope>
    <source>
        <strain evidence="5">YC537</strain>
    </source>
</reference>
<evidence type="ECO:0000256" key="3">
    <source>
        <dbReference type="PROSITE-ProRule" id="PRU10038"/>
    </source>
</evidence>
<dbReference type="InterPro" id="IPR050300">
    <property type="entry name" value="GDXG_lipolytic_enzyme"/>
</dbReference>
<dbReference type="EMBL" id="JAAAHS010000090">
    <property type="protein sequence ID" value="NBE52588.1"/>
    <property type="molecule type" value="Genomic_DNA"/>
</dbReference>
<dbReference type="Proteomes" id="UP000598297">
    <property type="component" value="Unassembled WGS sequence"/>
</dbReference>
<gene>
    <name evidence="5" type="ORF">GUY60_14360</name>
</gene>
<dbReference type="Gene3D" id="3.40.50.1820">
    <property type="entry name" value="alpha/beta hydrolase"/>
    <property type="match status" value="1"/>
</dbReference>
<sequence length="266" mass="28486">PAPEPVAQVVDATADGVPVRVYDPDAGPDAPLVVFLHGGGFALCDLDSHDAFCRAMAVATGSVVVSVDYRRAPEFPFPAAPEDAFTALLWAAKTYPDRRIAVAGDSAGANLATVLTQLTRDRGGPEIVFQALYYPMLDPARSRPSHRENAQGYFLTEDHLRWYWRQYLASDRDAEHPYAAPLHATGLGSLPPAHIVTAELDPLRDEGEAYAAALADAGVPVQLRRCDGMFHGFLTMAAGALPEAAEARDRAFSTLRAALNGEFGNG</sequence>
<dbReference type="PANTHER" id="PTHR48081">
    <property type="entry name" value="AB HYDROLASE SUPERFAMILY PROTEIN C4A8.06C"/>
    <property type="match status" value="1"/>
</dbReference>
<name>A0A964UR87_9ACTN</name>
<accession>A0A964UR87</accession>
<dbReference type="PROSITE" id="PS01173">
    <property type="entry name" value="LIPASE_GDXG_HIS"/>
    <property type="match status" value="1"/>
</dbReference>
<dbReference type="GO" id="GO:0016787">
    <property type="term" value="F:hydrolase activity"/>
    <property type="evidence" value="ECO:0007669"/>
    <property type="project" value="UniProtKB-KW"/>
</dbReference>
<feature type="domain" description="Alpha/beta hydrolase fold-3" evidence="4">
    <location>
        <begin position="33"/>
        <end position="234"/>
    </location>
</feature>
<dbReference type="OrthoDB" id="128186at2"/>
<evidence type="ECO:0000313" key="5">
    <source>
        <dbReference type="EMBL" id="NBE52588.1"/>
    </source>
</evidence>
<evidence type="ECO:0000256" key="2">
    <source>
        <dbReference type="ARBA" id="ARBA00022801"/>
    </source>
</evidence>